<reference evidence="2 3" key="1">
    <citation type="submission" date="2014-09" db="EMBL/GenBank/DDBJ databases">
        <authorList>
            <person name="Urmite Genomes Urmite Genomes"/>
        </authorList>
    </citation>
    <scope>NUCLEOTIDE SEQUENCE [LARGE SCALE GENOMIC DNA]</scope>
    <source>
        <strain evidence="2 3">ES2</strain>
    </source>
</reference>
<dbReference type="AlphaFoldDB" id="A0A098EKR1"/>
<dbReference type="SUPFAM" id="SSF51735">
    <property type="entry name" value="NAD(P)-binding Rossmann-fold domains"/>
    <property type="match status" value="1"/>
</dbReference>
<evidence type="ECO:0000259" key="1">
    <source>
        <dbReference type="Pfam" id="PF13460"/>
    </source>
</evidence>
<keyword evidence="3" id="KW-1185">Reference proteome</keyword>
<evidence type="ECO:0000313" key="3">
    <source>
        <dbReference type="Proteomes" id="UP000043699"/>
    </source>
</evidence>
<dbReference type="CDD" id="cd05250">
    <property type="entry name" value="CC3_like_SDR_a"/>
    <property type="match status" value="1"/>
</dbReference>
<dbReference type="Gene3D" id="3.40.50.720">
    <property type="entry name" value="NAD(P)-binding Rossmann-like Domain"/>
    <property type="match status" value="1"/>
</dbReference>
<evidence type="ECO:0000313" key="2">
    <source>
        <dbReference type="EMBL" id="CEG21661.1"/>
    </source>
</evidence>
<sequence>MENKSALIAGASGLVGHELLHFLLESSNYESVKILVRKYIDVQHPKLEQVLVDFNRLGNYEEHLNVNDVYCCLGTTIKKAGSQEAFRKVDYEYPMKLAELAKQHRVNNFLIVSALGANAESKVFYSRTKGQLEMDLKNLQLPALHIFQPSLLLGDRKEFRLGEKLASLLSPIYSPLMVGKLKKYKPVRARRVAYAMYVIGQTDLAGPFTYPSDQIHEIRNQSLMK</sequence>
<dbReference type="RefSeq" id="WP_110925552.1">
    <property type="nucleotide sequence ID" value="NZ_CCXS01000001.1"/>
</dbReference>
<feature type="domain" description="NAD(P)-binding" evidence="1">
    <location>
        <begin position="10"/>
        <end position="123"/>
    </location>
</feature>
<dbReference type="OrthoDB" id="9798632at2"/>
<name>A0A098EKR1_9BACL</name>
<dbReference type="Proteomes" id="UP000043699">
    <property type="component" value="Unassembled WGS sequence"/>
</dbReference>
<dbReference type="STRING" id="1499687.BN1080_00574"/>
<accession>A0A098EKR1</accession>
<dbReference type="InterPro" id="IPR036291">
    <property type="entry name" value="NAD(P)-bd_dom_sf"/>
</dbReference>
<dbReference type="EMBL" id="CCXS01000001">
    <property type="protein sequence ID" value="CEG21661.1"/>
    <property type="molecule type" value="Genomic_DNA"/>
</dbReference>
<dbReference type="PANTHER" id="PTHR14097">
    <property type="entry name" value="OXIDOREDUCTASE HTATIP2"/>
    <property type="match status" value="1"/>
</dbReference>
<organism evidence="2 3">
    <name type="scientific">Planococcus massiliensis</name>
    <dbReference type="NCBI Taxonomy" id="1499687"/>
    <lineage>
        <taxon>Bacteria</taxon>
        <taxon>Bacillati</taxon>
        <taxon>Bacillota</taxon>
        <taxon>Bacilli</taxon>
        <taxon>Bacillales</taxon>
        <taxon>Caryophanaceae</taxon>
        <taxon>Planococcus</taxon>
    </lineage>
</organism>
<dbReference type="Pfam" id="PF13460">
    <property type="entry name" value="NAD_binding_10"/>
    <property type="match status" value="1"/>
</dbReference>
<dbReference type="InterPro" id="IPR016040">
    <property type="entry name" value="NAD(P)-bd_dom"/>
</dbReference>
<proteinExistence type="predicted"/>
<dbReference type="PANTHER" id="PTHR14097:SF7">
    <property type="entry name" value="OXIDOREDUCTASE HTATIP2"/>
    <property type="match status" value="1"/>
</dbReference>
<gene>
    <name evidence="2" type="ORF">BN1080_00574</name>
</gene>
<protein>
    <recommendedName>
        <fullName evidence="1">NAD(P)-binding domain-containing protein</fullName>
    </recommendedName>
</protein>